<organism evidence="5 6">
    <name type="scientific">Sphingomonas aurantiaca</name>
    <dbReference type="NCBI Taxonomy" id="185949"/>
    <lineage>
        <taxon>Bacteria</taxon>
        <taxon>Pseudomonadati</taxon>
        <taxon>Pseudomonadota</taxon>
        <taxon>Alphaproteobacteria</taxon>
        <taxon>Sphingomonadales</taxon>
        <taxon>Sphingomonadaceae</taxon>
        <taxon>Sphingomonas</taxon>
    </lineage>
</organism>
<dbReference type="InterPro" id="IPR011711">
    <property type="entry name" value="GntR_C"/>
</dbReference>
<evidence type="ECO:0000256" key="3">
    <source>
        <dbReference type="ARBA" id="ARBA00023163"/>
    </source>
</evidence>
<dbReference type="PROSITE" id="PS50949">
    <property type="entry name" value="HTH_GNTR"/>
    <property type="match status" value="1"/>
</dbReference>
<dbReference type="InterPro" id="IPR008920">
    <property type="entry name" value="TF_FadR/GntR_C"/>
</dbReference>
<dbReference type="PANTHER" id="PTHR43537">
    <property type="entry name" value="TRANSCRIPTIONAL REGULATOR, GNTR FAMILY"/>
    <property type="match status" value="1"/>
</dbReference>
<proteinExistence type="predicted"/>
<protein>
    <submittedName>
        <fullName evidence="5">DNA-binding transcriptional repressor</fullName>
    </submittedName>
</protein>
<dbReference type="Gene3D" id="1.20.120.530">
    <property type="entry name" value="GntR ligand-binding domain-like"/>
    <property type="match status" value="1"/>
</dbReference>
<reference evidence="5 6" key="1">
    <citation type="submission" date="2019-09" db="EMBL/GenBank/DDBJ databases">
        <authorList>
            <person name="Dittami M. S."/>
        </authorList>
    </citation>
    <scope>NUCLEOTIDE SEQUENCE [LARGE SCALE GENOMIC DNA]</scope>
    <source>
        <strain evidence="5">SPHINGO391</strain>
    </source>
</reference>
<keyword evidence="3" id="KW-0804">Transcription</keyword>
<dbReference type="SMART" id="SM00895">
    <property type="entry name" value="FCD"/>
    <property type="match status" value="1"/>
</dbReference>
<dbReference type="InterPro" id="IPR036388">
    <property type="entry name" value="WH-like_DNA-bd_sf"/>
</dbReference>
<dbReference type="SUPFAM" id="SSF46785">
    <property type="entry name" value="Winged helix' DNA-binding domain"/>
    <property type="match status" value="1"/>
</dbReference>
<dbReference type="EMBL" id="CABVLI010000036">
    <property type="protein sequence ID" value="VVT11625.1"/>
    <property type="molecule type" value="Genomic_DNA"/>
</dbReference>
<dbReference type="Proteomes" id="UP000326857">
    <property type="component" value="Unassembled WGS sequence"/>
</dbReference>
<dbReference type="GO" id="GO:0003700">
    <property type="term" value="F:DNA-binding transcription factor activity"/>
    <property type="evidence" value="ECO:0007669"/>
    <property type="project" value="InterPro"/>
</dbReference>
<accession>A0A5E7YXN9</accession>
<dbReference type="InterPro" id="IPR036390">
    <property type="entry name" value="WH_DNA-bd_sf"/>
</dbReference>
<keyword evidence="2 5" id="KW-0238">DNA-binding</keyword>
<dbReference type="PANTHER" id="PTHR43537:SF18">
    <property type="entry name" value="L-LACTATE DEHYDROGENASE OPERON REGULATORY PROTEIN-RELATED"/>
    <property type="match status" value="1"/>
</dbReference>
<evidence type="ECO:0000256" key="2">
    <source>
        <dbReference type="ARBA" id="ARBA00023125"/>
    </source>
</evidence>
<dbReference type="Pfam" id="PF07729">
    <property type="entry name" value="FCD"/>
    <property type="match status" value="1"/>
</dbReference>
<name>A0A5E7YXN9_9SPHN</name>
<evidence type="ECO:0000313" key="5">
    <source>
        <dbReference type="EMBL" id="VVT11625.1"/>
    </source>
</evidence>
<keyword evidence="1" id="KW-0805">Transcription regulation</keyword>
<dbReference type="Pfam" id="PF00392">
    <property type="entry name" value="GntR"/>
    <property type="match status" value="1"/>
</dbReference>
<dbReference type="InterPro" id="IPR000524">
    <property type="entry name" value="Tscrpt_reg_HTH_GntR"/>
</dbReference>
<evidence type="ECO:0000313" key="6">
    <source>
        <dbReference type="Proteomes" id="UP000326857"/>
    </source>
</evidence>
<evidence type="ECO:0000256" key="1">
    <source>
        <dbReference type="ARBA" id="ARBA00023015"/>
    </source>
</evidence>
<dbReference type="SUPFAM" id="SSF48008">
    <property type="entry name" value="GntR ligand-binding domain-like"/>
    <property type="match status" value="1"/>
</dbReference>
<dbReference type="PRINTS" id="PR00035">
    <property type="entry name" value="HTHGNTR"/>
</dbReference>
<sequence>MDDPVSAVGNAAPSASGRAEAAIEALIVERKLLPGARLPSERALADTLGVSRNILREAMNRLVSRGRIIIRPRAGAILAEPSAQWTQAMIAEPLAPLVEGNPGYGHDIFEVRESLDGTAAYHAARRADAVDKDRIRRRFDAMEKLHAAGDVAAEAHADAAFHLAIAHASRNAVLTHVMSSLFGLLHTSISQTREKIYAVPRTFEELSAQHRAIMERIVAGDAEGARDAADVHLEFVRTTVRRVEDDLARAERAAAAPDLGTIR</sequence>
<dbReference type="Gene3D" id="1.10.10.10">
    <property type="entry name" value="Winged helix-like DNA-binding domain superfamily/Winged helix DNA-binding domain"/>
    <property type="match status" value="1"/>
</dbReference>
<feature type="domain" description="HTH gntR-type" evidence="4">
    <location>
        <begin position="13"/>
        <end position="81"/>
    </location>
</feature>
<gene>
    <name evidence="5" type="primary">lldR</name>
    <name evidence="5" type="ORF">SPHINGO391_410086</name>
</gene>
<dbReference type="AlphaFoldDB" id="A0A5E7YXN9"/>
<dbReference type="GO" id="GO:0003677">
    <property type="term" value="F:DNA binding"/>
    <property type="evidence" value="ECO:0007669"/>
    <property type="project" value="UniProtKB-KW"/>
</dbReference>
<evidence type="ECO:0000259" key="4">
    <source>
        <dbReference type="PROSITE" id="PS50949"/>
    </source>
</evidence>
<dbReference type="CDD" id="cd07377">
    <property type="entry name" value="WHTH_GntR"/>
    <property type="match status" value="1"/>
</dbReference>
<dbReference type="SMART" id="SM00345">
    <property type="entry name" value="HTH_GNTR"/>
    <property type="match status" value="1"/>
</dbReference>